<protein>
    <submittedName>
        <fullName evidence="6">AcrR family transcriptional regulator</fullName>
    </submittedName>
</protein>
<evidence type="ECO:0000256" key="2">
    <source>
        <dbReference type="ARBA" id="ARBA00023125"/>
    </source>
</evidence>
<proteinExistence type="predicted"/>
<dbReference type="GO" id="GO:0003700">
    <property type="term" value="F:DNA-binding transcription factor activity"/>
    <property type="evidence" value="ECO:0007669"/>
    <property type="project" value="TreeGrafter"/>
</dbReference>
<reference evidence="6" key="1">
    <citation type="submission" date="2020-10" db="EMBL/GenBank/DDBJ databases">
        <title>Sequencing the genomes of 1000 actinobacteria strains.</title>
        <authorList>
            <person name="Klenk H.-P."/>
        </authorList>
    </citation>
    <scope>NUCLEOTIDE SEQUENCE</scope>
    <source>
        <strain evidence="6">DSM 46832</strain>
    </source>
</reference>
<keyword evidence="7" id="KW-1185">Reference proteome</keyword>
<dbReference type="GO" id="GO:0000976">
    <property type="term" value="F:transcription cis-regulatory region binding"/>
    <property type="evidence" value="ECO:0007669"/>
    <property type="project" value="TreeGrafter"/>
</dbReference>
<keyword evidence="3" id="KW-0804">Transcription</keyword>
<dbReference type="SUPFAM" id="SSF46689">
    <property type="entry name" value="Homeodomain-like"/>
    <property type="match status" value="1"/>
</dbReference>
<dbReference type="Gene3D" id="1.10.357.10">
    <property type="entry name" value="Tetracycline Repressor, domain 2"/>
    <property type="match status" value="1"/>
</dbReference>
<dbReference type="InterPro" id="IPR009057">
    <property type="entry name" value="Homeodomain-like_sf"/>
</dbReference>
<evidence type="ECO:0000259" key="5">
    <source>
        <dbReference type="PROSITE" id="PS50977"/>
    </source>
</evidence>
<dbReference type="PROSITE" id="PS50977">
    <property type="entry name" value="HTH_TETR_2"/>
    <property type="match status" value="1"/>
</dbReference>
<name>A0A927R7X2_9ACTN</name>
<dbReference type="InterPro" id="IPR001647">
    <property type="entry name" value="HTH_TetR"/>
</dbReference>
<dbReference type="Pfam" id="PF00440">
    <property type="entry name" value="TetR_N"/>
    <property type="match status" value="1"/>
</dbReference>
<evidence type="ECO:0000313" key="6">
    <source>
        <dbReference type="EMBL" id="MBE1489899.1"/>
    </source>
</evidence>
<feature type="DNA-binding region" description="H-T-H motif" evidence="4">
    <location>
        <begin position="26"/>
        <end position="45"/>
    </location>
</feature>
<dbReference type="PANTHER" id="PTHR30055:SF234">
    <property type="entry name" value="HTH-TYPE TRANSCRIPTIONAL REGULATOR BETI"/>
    <property type="match status" value="1"/>
</dbReference>
<dbReference type="InterPro" id="IPR050109">
    <property type="entry name" value="HTH-type_TetR-like_transc_reg"/>
</dbReference>
<evidence type="ECO:0000313" key="7">
    <source>
        <dbReference type="Proteomes" id="UP000649753"/>
    </source>
</evidence>
<dbReference type="PANTHER" id="PTHR30055">
    <property type="entry name" value="HTH-TYPE TRANSCRIPTIONAL REGULATOR RUTR"/>
    <property type="match status" value="1"/>
</dbReference>
<dbReference type="Proteomes" id="UP000649753">
    <property type="component" value="Unassembled WGS sequence"/>
</dbReference>
<organism evidence="6 7">
    <name type="scientific">Plantactinospora soyae</name>
    <dbReference type="NCBI Taxonomy" id="1544732"/>
    <lineage>
        <taxon>Bacteria</taxon>
        <taxon>Bacillati</taxon>
        <taxon>Actinomycetota</taxon>
        <taxon>Actinomycetes</taxon>
        <taxon>Micromonosporales</taxon>
        <taxon>Micromonosporaceae</taxon>
        <taxon>Plantactinospora</taxon>
    </lineage>
</organism>
<comment type="caution">
    <text evidence="6">The sequence shown here is derived from an EMBL/GenBank/DDBJ whole genome shotgun (WGS) entry which is preliminary data.</text>
</comment>
<dbReference type="EMBL" id="JADBEB010000001">
    <property type="protein sequence ID" value="MBE1489899.1"/>
    <property type="molecule type" value="Genomic_DNA"/>
</dbReference>
<accession>A0A927R7X2</accession>
<evidence type="ECO:0000256" key="3">
    <source>
        <dbReference type="ARBA" id="ARBA00023163"/>
    </source>
</evidence>
<gene>
    <name evidence="6" type="ORF">H4W31_005537</name>
</gene>
<evidence type="ECO:0000256" key="1">
    <source>
        <dbReference type="ARBA" id="ARBA00023015"/>
    </source>
</evidence>
<feature type="domain" description="HTH tetR-type" evidence="5">
    <location>
        <begin position="3"/>
        <end position="63"/>
    </location>
</feature>
<dbReference type="RefSeq" id="WP_192769280.1">
    <property type="nucleotide sequence ID" value="NZ_JADBEB010000001.1"/>
</dbReference>
<sequence length="208" mass="22446">MAGELRGHLLSRAVDHIAEHGVGALTLRGLAAGIGTSHRMLIYHFGSKEGLLVEVVREVEARQRAALATLDLDPATSLADTIRAMWHRLADPALWPYERLFFEMYGQAVQGHPGTAPLLEGLVDNWLDLNVELAARWQVPAEVARTHARLGLAVIRGLLLDLLATGDRAGTDAALETFAVGYEAGLPIPTRVRPVADDSPPTTGRARS</sequence>
<evidence type="ECO:0000256" key="4">
    <source>
        <dbReference type="PROSITE-ProRule" id="PRU00335"/>
    </source>
</evidence>
<keyword evidence="2 4" id="KW-0238">DNA-binding</keyword>
<dbReference type="AlphaFoldDB" id="A0A927R7X2"/>
<keyword evidence="1" id="KW-0805">Transcription regulation</keyword>